<proteinExistence type="predicted"/>
<keyword evidence="2" id="KW-1185">Reference proteome</keyword>
<dbReference type="AlphaFoldDB" id="A0A7X5XUE9"/>
<accession>A0A7X5XUE9</accession>
<reference evidence="1 2" key="1">
    <citation type="submission" date="2020-03" db="EMBL/GenBank/DDBJ databases">
        <title>Genomic Encyclopedia of Type Strains, Phase IV (KMG-IV): sequencing the most valuable type-strain genomes for metagenomic binning, comparative biology and taxonomic classification.</title>
        <authorList>
            <person name="Goeker M."/>
        </authorList>
    </citation>
    <scope>NUCLEOTIDE SEQUENCE [LARGE SCALE GENOMIC DNA]</scope>
    <source>
        <strain evidence="1 2">DSM 25229</strain>
    </source>
</reference>
<dbReference type="RefSeq" id="WP_167922868.1">
    <property type="nucleotide sequence ID" value="NZ_JAATIT010000007.1"/>
</dbReference>
<protein>
    <submittedName>
        <fullName evidence="1">Uncharacterized protein</fullName>
    </submittedName>
</protein>
<gene>
    <name evidence="1" type="ORF">GGR90_003722</name>
</gene>
<name>A0A7X5XUE9_9SPHN</name>
<evidence type="ECO:0000313" key="1">
    <source>
        <dbReference type="EMBL" id="NJB91510.1"/>
    </source>
</evidence>
<dbReference type="EMBL" id="JAATIT010000007">
    <property type="protein sequence ID" value="NJB91510.1"/>
    <property type="molecule type" value="Genomic_DNA"/>
</dbReference>
<dbReference type="Proteomes" id="UP000535078">
    <property type="component" value="Unassembled WGS sequence"/>
</dbReference>
<organism evidence="1 2">
    <name type="scientific">Sphingopyxis italica</name>
    <dbReference type="NCBI Taxonomy" id="1129133"/>
    <lineage>
        <taxon>Bacteria</taxon>
        <taxon>Pseudomonadati</taxon>
        <taxon>Pseudomonadota</taxon>
        <taxon>Alphaproteobacteria</taxon>
        <taxon>Sphingomonadales</taxon>
        <taxon>Sphingomonadaceae</taxon>
        <taxon>Sphingopyxis</taxon>
    </lineage>
</organism>
<sequence length="71" mass="7976">MAPTLNDNDNDNNDLQSKIKMMNMFTNQSIIPRLAGLSLAGKAITLPPAPRRRSPTLSRRELRRLIADMVD</sequence>
<evidence type="ECO:0000313" key="2">
    <source>
        <dbReference type="Proteomes" id="UP000535078"/>
    </source>
</evidence>
<comment type="caution">
    <text evidence="1">The sequence shown here is derived from an EMBL/GenBank/DDBJ whole genome shotgun (WGS) entry which is preliminary data.</text>
</comment>